<sequence length="253" mass="27470">MSTKFYLQKLLLSCIVIISLAIATTAEAAYKPPAKPSRPKTATGSTSTRSTRGYGCSGTARTTLTALAPLSHFGQTVSTQPTFAWFVPDVESHLMEFSLYEYGTSGKGKFLKKINLQSSSGIMQLSLAKENYRLSIGQKYLWQIALLCNPNRPSQDLVAAAVIEVVAMPPPVTNALAQTKEPLKQAELYAEAGLWYDAISLTLGDRNNKASSLKFLTQLSKLEASAATTSEYGLKKSLQQQALQLEQIASMGY</sequence>
<feature type="signal peptide" evidence="2">
    <location>
        <begin position="1"/>
        <end position="28"/>
    </location>
</feature>
<evidence type="ECO:0000313" key="3">
    <source>
        <dbReference type="EMBL" id="MBD2776915.1"/>
    </source>
</evidence>
<reference evidence="3" key="1">
    <citation type="submission" date="2020-09" db="EMBL/GenBank/DDBJ databases">
        <title>Iningainema tapete sp. nov. (Scytonemataceae, Cyanobacteria) from greenhouses in central Florida (USA) produces two types of nodularin with biosynthetic potential for microcystin-LR and anabaenopeptins.</title>
        <authorList>
            <person name="Berthold D.E."/>
            <person name="Lefler F.W."/>
            <person name="Huang I.-S."/>
            <person name="Abdulla H."/>
            <person name="Zimba P.V."/>
            <person name="Laughinghouse H.D. IV."/>
        </authorList>
    </citation>
    <scope>NUCLEOTIDE SEQUENCE</scope>
    <source>
        <strain evidence="3">BLCCT55</strain>
    </source>
</reference>
<evidence type="ECO:0000256" key="1">
    <source>
        <dbReference type="SAM" id="MobiDB-lite"/>
    </source>
</evidence>
<proteinExistence type="predicted"/>
<feature type="chain" id="PRO_5035265887" evidence="2">
    <location>
        <begin position="29"/>
        <end position="253"/>
    </location>
</feature>
<accession>A0A8J6XHI0</accession>
<dbReference type="EMBL" id="JACXAE010000099">
    <property type="protein sequence ID" value="MBD2776915.1"/>
    <property type="molecule type" value="Genomic_DNA"/>
</dbReference>
<keyword evidence="2" id="KW-0732">Signal</keyword>
<dbReference type="InterPro" id="IPR010328">
    <property type="entry name" value="DUF928"/>
</dbReference>
<organism evidence="3 4">
    <name type="scientific">Iningainema tapete BLCC-T55</name>
    <dbReference type="NCBI Taxonomy" id="2748662"/>
    <lineage>
        <taxon>Bacteria</taxon>
        <taxon>Bacillati</taxon>
        <taxon>Cyanobacteriota</taxon>
        <taxon>Cyanophyceae</taxon>
        <taxon>Nostocales</taxon>
        <taxon>Scytonemataceae</taxon>
        <taxon>Iningainema tapete</taxon>
    </lineage>
</organism>
<name>A0A8J6XHI0_9CYAN</name>
<comment type="caution">
    <text evidence="3">The sequence shown here is derived from an EMBL/GenBank/DDBJ whole genome shotgun (WGS) entry which is preliminary data.</text>
</comment>
<dbReference type="Pfam" id="PF06051">
    <property type="entry name" value="DUF928"/>
    <property type="match status" value="1"/>
</dbReference>
<keyword evidence="4" id="KW-1185">Reference proteome</keyword>
<evidence type="ECO:0000256" key="2">
    <source>
        <dbReference type="SAM" id="SignalP"/>
    </source>
</evidence>
<evidence type="ECO:0000313" key="4">
    <source>
        <dbReference type="Proteomes" id="UP000629098"/>
    </source>
</evidence>
<protein>
    <submittedName>
        <fullName evidence="3">DUF928 domain-containing protein</fullName>
    </submittedName>
</protein>
<feature type="compositionally biased region" description="Low complexity" evidence="1">
    <location>
        <begin position="41"/>
        <end position="56"/>
    </location>
</feature>
<feature type="region of interest" description="Disordered" evidence="1">
    <location>
        <begin position="31"/>
        <end position="56"/>
    </location>
</feature>
<dbReference type="AlphaFoldDB" id="A0A8J6XHI0"/>
<gene>
    <name evidence="3" type="ORF">ICL16_33910</name>
</gene>
<dbReference type="RefSeq" id="WP_190835985.1">
    <property type="nucleotide sequence ID" value="NZ_CAWPPI010000099.1"/>
</dbReference>
<dbReference type="Proteomes" id="UP000629098">
    <property type="component" value="Unassembled WGS sequence"/>
</dbReference>